<evidence type="ECO:0000313" key="1">
    <source>
        <dbReference type="EMBL" id="MDQ0492877.1"/>
    </source>
</evidence>
<dbReference type="EMBL" id="JAUSWA010000004">
    <property type="protein sequence ID" value="MDQ0492877.1"/>
    <property type="molecule type" value="Genomic_DNA"/>
</dbReference>
<protein>
    <submittedName>
        <fullName evidence="1">Fructose/tagatose bisphosphate aldolase</fullName>
    </submittedName>
</protein>
<proteinExistence type="predicted"/>
<reference evidence="1 2" key="1">
    <citation type="submission" date="2023-07" db="EMBL/GenBank/DDBJ databases">
        <title>Genomic Encyclopedia of Type Strains, Phase IV (KMG-IV): sequencing the most valuable type-strain genomes for metagenomic binning, comparative biology and taxonomic classification.</title>
        <authorList>
            <person name="Goeker M."/>
        </authorList>
    </citation>
    <scope>NUCLEOTIDE SEQUENCE [LARGE SCALE GENOMIC DNA]</scope>
    <source>
        <strain evidence="1 2">DSM 14914</strain>
    </source>
</reference>
<organism evidence="1 2">
    <name type="scientific">Paenibacillus brasilensis</name>
    <dbReference type="NCBI Taxonomy" id="128574"/>
    <lineage>
        <taxon>Bacteria</taxon>
        <taxon>Bacillati</taxon>
        <taxon>Bacillota</taxon>
        <taxon>Bacilli</taxon>
        <taxon>Bacillales</taxon>
        <taxon>Paenibacillaceae</taxon>
        <taxon>Paenibacillus</taxon>
    </lineage>
</organism>
<sequence>MLKSNSDVYDPKTILTPGTAAITAIVKGKMQEFGMSHKADIRYTV</sequence>
<comment type="caution">
    <text evidence="1">The sequence shown here is derived from an EMBL/GenBank/DDBJ whole genome shotgun (WGS) entry which is preliminary data.</text>
</comment>
<dbReference type="Proteomes" id="UP001242811">
    <property type="component" value="Unassembled WGS sequence"/>
</dbReference>
<evidence type="ECO:0000313" key="2">
    <source>
        <dbReference type="Proteomes" id="UP001242811"/>
    </source>
</evidence>
<name>A0ABU0KTW7_9BACL</name>
<accession>A0ABU0KTW7</accession>
<gene>
    <name evidence="1" type="ORF">QOZ95_001027</name>
</gene>
<keyword evidence="2" id="KW-1185">Reference proteome</keyword>